<dbReference type="Gene3D" id="3.40.190.10">
    <property type="entry name" value="Periplasmic binding protein-like II"/>
    <property type="match status" value="1"/>
</dbReference>
<keyword evidence="4" id="KW-1185">Reference proteome</keyword>
<evidence type="ECO:0000313" key="3">
    <source>
        <dbReference type="EMBL" id="GGL12310.1"/>
    </source>
</evidence>
<dbReference type="PIRSF" id="PIRSF002741">
    <property type="entry name" value="MppA"/>
    <property type="match status" value="1"/>
</dbReference>
<evidence type="ECO:0000313" key="4">
    <source>
        <dbReference type="Proteomes" id="UP000638263"/>
    </source>
</evidence>
<feature type="signal peptide" evidence="1">
    <location>
        <begin position="1"/>
        <end position="23"/>
    </location>
</feature>
<dbReference type="GO" id="GO:1904680">
    <property type="term" value="F:peptide transmembrane transporter activity"/>
    <property type="evidence" value="ECO:0007669"/>
    <property type="project" value="TreeGrafter"/>
</dbReference>
<gene>
    <name evidence="3" type="ORF">GCM10011588_28390</name>
</gene>
<dbReference type="AlphaFoldDB" id="A0A917VT89"/>
<comment type="caution">
    <text evidence="3">The sequence shown here is derived from an EMBL/GenBank/DDBJ whole genome shotgun (WGS) entry which is preliminary data.</text>
</comment>
<dbReference type="EMBL" id="BMMH01000005">
    <property type="protein sequence ID" value="GGL12310.1"/>
    <property type="molecule type" value="Genomic_DNA"/>
</dbReference>
<feature type="domain" description="Solute-binding protein family 5" evidence="2">
    <location>
        <begin position="84"/>
        <end position="438"/>
    </location>
</feature>
<name>A0A917VT89_9NOCA</name>
<dbReference type="Pfam" id="PF00496">
    <property type="entry name" value="SBP_bac_5"/>
    <property type="match status" value="1"/>
</dbReference>
<dbReference type="GO" id="GO:0015833">
    <property type="term" value="P:peptide transport"/>
    <property type="evidence" value="ECO:0007669"/>
    <property type="project" value="TreeGrafter"/>
</dbReference>
<organism evidence="3 4">
    <name type="scientific">Nocardia jinanensis</name>
    <dbReference type="NCBI Taxonomy" id="382504"/>
    <lineage>
        <taxon>Bacteria</taxon>
        <taxon>Bacillati</taxon>
        <taxon>Actinomycetota</taxon>
        <taxon>Actinomycetes</taxon>
        <taxon>Mycobacteriales</taxon>
        <taxon>Nocardiaceae</taxon>
        <taxon>Nocardia</taxon>
    </lineage>
</organism>
<evidence type="ECO:0000259" key="2">
    <source>
        <dbReference type="Pfam" id="PF00496"/>
    </source>
</evidence>
<proteinExistence type="predicted"/>
<keyword evidence="1" id="KW-0732">Signal</keyword>
<dbReference type="SUPFAM" id="SSF53850">
    <property type="entry name" value="Periplasmic binding protein-like II"/>
    <property type="match status" value="1"/>
</dbReference>
<dbReference type="PROSITE" id="PS51257">
    <property type="entry name" value="PROKAR_LIPOPROTEIN"/>
    <property type="match status" value="1"/>
</dbReference>
<dbReference type="InterPro" id="IPR000914">
    <property type="entry name" value="SBP_5_dom"/>
</dbReference>
<reference evidence="3" key="1">
    <citation type="journal article" date="2014" name="Int. J. Syst. Evol. Microbiol.">
        <title>Complete genome sequence of Corynebacterium casei LMG S-19264T (=DSM 44701T), isolated from a smear-ripened cheese.</title>
        <authorList>
            <consortium name="US DOE Joint Genome Institute (JGI-PGF)"/>
            <person name="Walter F."/>
            <person name="Albersmeier A."/>
            <person name="Kalinowski J."/>
            <person name="Ruckert C."/>
        </authorList>
    </citation>
    <scope>NUCLEOTIDE SEQUENCE</scope>
    <source>
        <strain evidence="3">CGMCC 4.3508</strain>
    </source>
</reference>
<reference evidence="3" key="2">
    <citation type="submission" date="2020-09" db="EMBL/GenBank/DDBJ databases">
        <authorList>
            <person name="Sun Q."/>
            <person name="Zhou Y."/>
        </authorList>
    </citation>
    <scope>NUCLEOTIDE SEQUENCE</scope>
    <source>
        <strain evidence="3">CGMCC 4.3508</strain>
    </source>
</reference>
<dbReference type="PANTHER" id="PTHR30290">
    <property type="entry name" value="PERIPLASMIC BINDING COMPONENT OF ABC TRANSPORTER"/>
    <property type="match status" value="1"/>
</dbReference>
<dbReference type="RefSeq" id="WP_062997817.1">
    <property type="nucleotide sequence ID" value="NZ_BMMH01000005.1"/>
</dbReference>
<dbReference type="CDD" id="cd00995">
    <property type="entry name" value="PBP2_NikA_DppA_OppA_like"/>
    <property type="match status" value="1"/>
</dbReference>
<feature type="chain" id="PRO_5039633096" evidence="1">
    <location>
        <begin position="24"/>
        <end position="518"/>
    </location>
</feature>
<accession>A0A917VT89</accession>
<protein>
    <submittedName>
        <fullName evidence="3">Diguanylate cyclase</fullName>
    </submittedName>
</protein>
<sequence length="518" mass="55182">MIDFKWRALCAVSALLLISGCGAGTKSSPGAVGEPEFGGSITLMTNKDPRILDPGVMSNQGPQDGALGNALYGQLVASDATTGEITPELAESLTSQDGSTWTLTLRDGLVFSDGSPFGADAVAFGWDRMKDPTLGALDGGHAAGIVSTTVLSPTTLRIDLVAPTMQFGRTVAATALNWIASPAALRAGPRAFDNAPIGAGPFVLQRWVRGGALDLVKNPNYFDAPKPYLDTLRIVPTADQNQRFASLQSGAAQVIFEPTRLNEQRARDAGMTPIVVEHSGGIIYALNNARGPFSDVRARKAVSAAIDLEQFNLIRSGVPDDPDTLFVDSSPFYDPDKKIHVHDPVLAQKLLDELAAEGKPLSFSITAYSTPESQRGSQALQAQLLRFDNIEVTVESMDFAGLAARLNSGDYDMSITGMNGTDPEPMFYQRLFSQSRGNPFKVVDPQLDEALAQGRMSTDVDERRRAYGTVQDRLIELTPFILYTRPGSALLSAPTVGGVSFTGLDSPSVAGLWVVAGD</sequence>
<dbReference type="GO" id="GO:0042597">
    <property type="term" value="C:periplasmic space"/>
    <property type="evidence" value="ECO:0007669"/>
    <property type="project" value="UniProtKB-ARBA"/>
</dbReference>
<evidence type="ECO:0000256" key="1">
    <source>
        <dbReference type="SAM" id="SignalP"/>
    </source>
</evidence>
<dbReference type="GO" id="GO:0043190">
    <property type="term" value="C:ATP-binding cassette (ABC) transporter complex"/>
    <property type="evidence" value="ECO:0007669"/>
    <property type="project" value="InterPro"/>
</dbReference>
<dbReference type="InterPro" id="IPR030678">
    <property type="entry name" value="Peptide/Ni-bd"/>
</dbReference>
<dbReference type="InterPro" id="IPR039424">
    <property type="entry name" value="SBP_5"/>
</dbReference>
<dbReference type="Proteomes" id="UP000638263">
    <property type="component" value="Unassembled WGS sequence"/>
</dbReference>
<dbReference type="Gene3D" id="3.10.105.10">
    <property type="entry name" value="Dipeptide-binding Protein, Domain 3"/>
    <property type="match status" value="1"/>
</dbReference>